<dbReference type="InterPro" id="IPR037066">
    <property type="entry name" value="Plug_dom_sf"/>
</dbReference>
<keyword evidence="9 11" id="KW-0472">Membrane</keyword>
<dbReference type="SUPFAM" id="SSF56935">
    <property type="entry name" value="Porins"/>
    <property type="match status" value="1"/>
</dbReference>
<dbReference type="Proteomes" id="UP000555448">
    <property type="component" value="Unassembled WGS sequence"/>
</dbReference>
<feature type="domain" description="TonB-dependent receptor plug" evidence="14">
    <location>
        <begin position="20"/>
        <end position="133"/>
    </location>
</feature>
<dbReference type="Pfam" id="PF07715">
    <property type="entry name" value="Plug"/>
    <property type="match status" value="1"/>
</dbReference>
<dbReference type="PROSITE" id="PS52016">
    <property type="entry name" value="TONB_DEPENDENT_REC_3"/>
    <property type="match status" value="1"/>
</dbReference>
<dbReference type="EMBL" id="JACHLR010000008">
    <property type="protein sequence ID" value="MBB4858871.1"/>
    <property type="molecule type" value="Genomic_DNA"/>
</dbReference>
<organism evidence="15 16">
    <name type="scientific">Novosphingobium chloroacetimidivorans</name>
    <dbReference type="NCBI Taxonomy" id="1428314"/>
    <lineage>
        <taxon>Bacteria</taxon>
        <taxon>Pseudomonadati</taxon>
        <taxon>Pseudomonadota</taxon>
        <taxon>Alphaproteobacteria</taxon>
        <taxon>Sphingomonadales</taxon>
        <taxon>Sphingomonadaceae</taxon>
        <taxon>Novosphingobium</taxon>
    </lineage>
</organism>
<dbReference type="PANTHER" id="PTHR32552">
    <property type="entry name" value="FERRICHROME IRON RECEPTOR-RELATED"/>
    <property type="match status" value="1"/>
</dbReference>
<comment type="subcellular location">
    <subcellularLocation>
        <location evidence="1 11">Cell outer membrane</location>
        <topology evidence="1 11">Multi-pass membrane protein</topology>
    </subcellularLocation>
</comment>
<evidence type="ECO:0000313" key="16">
    <source>
        <dbReference type="Proteomes" id="UP000555448"/>
    </source>
</evidence>
<evidence type="ECO:0000256" key="3">
    <source>
        <dbReference type="ARBA" id="ARBA00022452"/>
    </source>
</evidence>
<dbReference type="InterPro" id="IPR000531">
    <property type="entry name" value="Beta-barrel_TonB"/>
</dbReference>
<evidence type="ECO:0000256" key="2">
    <source>
        <dbReference type="ARBA" id="ARBA00022448"/>
    </source>
</evidence>
<evidence type="ECO:0000256" key="9">
    <source>
        <dbReference type="ARBA" id="ARBA00023136"/>
    </source>
</evidence>
<comment type="caution">
    <text evidence="15">The sequence shown here is derived from an EMBL/GenBank/DDBJ whole genome shotgun (WGS) entry which is preliminary data.</text>
</comment>
<dbReference type="AlphaFoldDB" id="A0A7W7KAD1"/>
<dbReference type="Gene3D" id="2.40.170.20">
    <property type="entry name" value="TonB-dependent receptor, beta-barrel domain"/>
    <property type="match status" value="1"/>
</dbReference>
<dbReference type="PANTHER" id="PTHR32552:SF81">
    <property type="entry name" value="TONB-DEPENDENT OUTER MEMBRANE RECEPTOR"/>
    <property type="match status" value="1"/>
</dbReference>
<dbReference type="Pfam" id="PF00593">
    <property type="entry name" value="TonB_dep_Rec_b-barrel"/>
    <property type="match status" value="1"/>
</dbReference>
<keyword evidence="3 11" id="KW-1134">Transmembrane beta strand</keyword>
<evidence type="ECO:0000256" key="1">
    <source>
        <dbReference type="ARBA" id="ARBA00004571"/>
    </source>
</evidence>
<keyword evidence="8 12" id="KW-0798">TonB box</keyword>
<evidence type="ECO:0000259" key="13">
    <source>
        <dbReference type="Pfam" id="PF00593"/>
    </source>
</evidence>
<evidence type="ECO:0000256" key="7">
    <source>
        <dbReference type="ARBA" id="ARBA00023065"/>
    </source>
</evidence>
<keyword evidence="2 11" id="KW-0813">Transport</keyword>
<evidence type="ECO:0000256" key="5">
    <source>
        <dbReference type="ARBA" id="ARBA00022692"/>
    </source>
</evidence>
<sequence>MAQSAGGDIVVTARRTEERLQDVPISISVFNQEQISNRNVVSGADLATYTPSLSANSRYGEETATFAIRGFTQESFTSPSVAIYFADVIGPRAQGGTPGGNGAGVGQFFDLQNVQVLKGPQGTLFGRNTTGGAVLITPQRPTSNLEGYVEGSYGNYDMYRVQGVINVPLSDTFKVRAGFDRMKRDGYLKNRSGIGASDFADVDYWAVRLGVLAELTPDLESYTLARYSHSKTNGIASRVALVAGCGNNLQPAPGTATYLAPLNCQTLQRAQARGDGYWDVDTNHPNPFLEIDQWGVSNTTTWNVSDNVTIKNTASYQEFRQSQAFNIASDNLTAPATTPFGTPNPYAGQPFTWVGLYDDPTYAGIAQWTATEELQLQGRTTDGTLTYVLGGYYEKSGPSDPFQGAVSPITYDVGATYSSLSCTNVAAYQCNPINGLGLPAGIIPGLIQNSLTRYRYRNAGFFGQATYKFTDQFSVTGGLRYTMDKVVGEGGTRQALFFAPNAPAFVCAVDPTRPAPGGESCLQRITQSSNKPTWLIDVDYKPNSDLLFYAKYARGYRQGNVNASNTTPISWGPEKVDSYELGAKASFRGAVNGYFNLAAFYNDFSNQQLTANLFPDLTIPGNTASPSQAIVNAGKSRIQGIEVDTAINRDGLGLAVGYTYLDTKLKSYSAPVFPGYLPASSGARVGGVLPQSPKHKVIVTPSYTLPLDDSIGKIALSATYVYTSKQVTFEQSPLGVLPSNQIVNFNLNWNNVAGSPIDASAFITNAFNEKYPVYISYSYPSTGAEGLILGQPRMYGLRLRVKFGE</sequence>
<evidence type="ECO:0000259" key="14">
    <source>
        <dbReference type="Pfam" id="PF07715"/>
    </source>
</evidence>
<keyword evidence="4" id="KW-0410">Iron transport</keyword>
<feature type="domain" description="TonB-dependent receptor-like beta-barrel" evidence="13">
    <location>
        <begin position="275"/>
        <end position="750"/>
    </location>
</feature>
<keyword evidence="7" id="KW-0406">Ion transport</keyword>
<dbReference type="GO" id="GO:0006826">
    <property type="term" value="P:iron ion transport"/>
    <property type="evidence" value="ECO:0007669"/>
    <property type="project" value="UniProtKB-KW"/>
</dbReference>
<name>A0A7W7KAD1_9SPHN</name>
<evidence type="ECO:0000256" key="11">
    <source>
        <dbReference type="PROSITE-ProRule" id="PRU01360"/>
    </source>
</evidence>
<evidence type="ECO:0000256" key="12">
    <source>
        <dbReference type="RuleBase" id="RU003357"/>
    </source>
</evidence>
<evidence type="ECO:0000256" key="4">
    <source>
        <dbReference type="ARBA" id="ARBA00022496"/>
    </source>
</evidence>
<dbReference type="GO" id="GO:0009279">
    <property type="term" value="C:cell outer membrane"/>
    <property type="evidence" value="ECO:0007669"/>
    <property type="project" value="UniProtKB-SubCell"/>
</dbReference>
<protein>
    <submittedName>
        <fullName evidence="15">Iron complex outermembrane receptor protein</fullName>
    </submittedName>
</protein>
<dbReference type="InterPro" id="IPR036942">
    <property type="entry name" value="Beta-barrel_TonB_sf"/>
</dbReference>
<evidence type="ECO:0000256" key="6">
    <source>
        <dbReference type="ARBA" id="ARBA00023004"/>
    </source>
</evidence>
<dbReference type="RefSeq" id="WP_246381550.1">
    <property type="nucleotide sequence ID" value="NZ_JACHLR010000008.1"/>
</dbReference>
<reference evidence="15 16" key="1">
    <citation type="submission" date="2020-08" db="EMBL/GenBank/DDBJ databases">
        <title>Functional genomics of gut bacteria from endangered species of beetles.</title>
        <authorList>
            <person name="Carlos-Shanley C."/>
        </authorList>
    </citation>
    <scope>NUCLEOTIDE SEQUENCE [LARGE SCALE GENOMIC DNA]</scope>
    <source>
        <strain evidence="15 16">S00245</strain>
    </source>
</reference>
<accession>A0A7W7KAD1</accession>
<keyword evidence="16" id="KW-1185">Reference proteome</keyword>
<keyword evidence="15" id="KW-0675">Receptor</keyword>
<dbReference type="InterPro" id="IPR039426">
    <property type="entry name" value="TonB-dep_rcpt-like"/>
</dbReference>
<gene>
    <name evidence="15" type="ORF">HNO88_002197</name>
</gene>
<keyword evidence="5 11" id="KW-0812">Transmembrane</keyword>
<evidence type="ECO:0000313" key="15">
    <source>
        <dbReference type="EMBL" id="MBB4858871.1"/>
    </source>
</evidence>
<comment type="similarity">
    <text evidence="11 12">Belongs to the TonB-dependent receptor family.</text>
</comment>
<evidence type="ECO:0000256" key="8">
    <source>
        <dbReference type="ARBA" id="ARBA00023077"/>
    </source>
</evidence>
<proteinExistence type="inferred from homology"/>
<dbReference type="Gene3D" id="2.170.130.10">
    <property type="entry name" value="TonB-dependent receptor, plug domain"/>
    <property type="match status" value="1"/>
</dbReference>
<keyword evidence="10 11" id="KW-0998">Cell outer membrane</keyword>
<evidence type="ECO:0000256" key="10">
    <source>
        <dbReference type="ARBA" id="ARBA00023237"/>
    </source>
</evidence>
<keyword evidence="6" id="KW-0408">Iron</keyword>
<dbReference type="InterPro" id="IPR012910">
    <property type="entry name" value="Plug_dom"/>
</dbReference>